<dbReference type="HOGENOM" id="CLU_2878090_0_0_3"/>
<gene>
    <name evidence="1" type="ORF">MC7420_7220</name>
</gene>
<evidence type="ECO:0000313" key="2">
    <source>
        <dbReference type="Proteomes" id="UP000003835"/>
    </source>
</evidence>
<dbReference type="AlphaFoldDB" id="B4VHN4"/>
<accession>B4VHN4</accession>
<organism evidence="1 2">
    <name type="scientific">Coleofasciculus chthonoplastes PCC 7420</name>
    <dbReference type="NCBI Taxonomy" id="118168"/>
    <lineage>
        <taxon>Bacteria</taxon>
        <taxon>Bacillati</taxon>
        <taxon>Cyanobacteriota</taxon>
        <taxon>Cyanophyceae</taxon>
        <taxon>Coleofasciculales</taxon>
        <taxon>Coleofasciculaceae</taxon>
        <taxon>Coleofasciculus</taxon>
    </lineage>
</organism>
<sequence length="63" mass="6943">MSVGILSDTVSVARGCKRSLNVSSGWFIAFSFNTSINTSRIAYTLTILYDDGLVRLIQLTQKL</sequence>
<evidence type="ECO:0000313" key="1">
    <source>
        <dbReference type="EMBL" id="EDX78567.1"/>
    </source>
</evidence>
<protein>
    <submittedName>
        <fullName evidence="1">Uncharacterized protein</fullName>
    </submittedName>
</protein>
<proteinExistence type="predicted"/>
<dbReference type="STRING" id="118168.MC7420_7220"/>
<dbReference type="Proteomes" id="UP000003835">
    <property type="component" value="Unassembled WGS sequence"/>
</dbReference>
<dbReference type="EMBL" id="DS989841">
    <property type="protein sequence ID" value="EDX78567.1"/>
    <property type="molecule type" value="Genomic_DNA"/>
</dbReference>
<keyword evidence="2" id="KW-1185">Reference proteome</keyword>
<reference evidence="1 2" key="1">
    <citation type="submission" date="2008-07" db="EMBL/GenBank/DDBJ databases">
        <authorList>
            <person name="Tandeau de Marsac N."/>
            <person name="Ferriera S."/>
            <person name="Johnson J."/>
            <person name="Kravitz S."/>
            <person name="Beeson K."/>
            <person name="Sutton G."/>
            <person name="Rogers Y.-H."/>
            <person name="Friedman R."/>
            <person name="Frazier M."/>
            <person name="Venter J.C."/>
        </authorList>
    </citation>
    <scope>NUCLEOTIDE SEQUENCE [LARGE SCALE GENOMIC DNA]</scope>
    <source>
        <strain evidence="1 2">PCC 7420</strain>
    </source>
</reference>
<name>B4VHN4_9CYAN</name>